<evidence type="ECO:0000256" key="1">
    <source>
        <dbReference type="SAM" id="Phobius"/>
    </source>
</evidence>
<sequence length="137" mass="16222">MFWLPITLSLILIAVQLVFRRAFAISFDMTILFNTLEDTMWRDAPSEIRTVIRRCTRDLQRLNLLSLTSCVGLMILIFAIITSYHADPYQSSIIIIICAIDTYGYFFLFRRLFVKFYARHQYPHLKSAIHYLLTFTR</sequence>
<feature type="transmembrane region" description="Helical" evidence="1">
    <location>
        <begin position="6"/>
        <end position="23"/>
    </location>
</feature>
<accession>A0A0R2MLX5</accession>
<dbReference type="AlphaFoldDB" id="A0A0R2MLX5"/>
<keyword evidence="1" id="KW-1133">Transmembrane helix</keyword>
<gene>
    <name evidence="2" type="ORF">IV64_GL000429</name>
</gene>
<evidence type="ECO:0000313" key="3">
    <source>
        <dbReference type="Proteomes" id="UP000051783"/>
    </source>
</evidence>
<proteinExistence type="predicted"/>
<dbReference type="RefSeq" id="WP_057705224.1">
    <property type="nucleotide sequence ID" value="NZ_JQCL01000007.1"/>
</dbReference>
<feature type="transmembrane region" description="Helical" evidence="1">
    <location>
        <begin position="62"/>
        <end position="83"/>
    </location>
</feature>
<dbReference type="Proteomes" id="UP000051783">
    <property type="component" value="Unassembled WGS sequence"/>
</dbReference>
<dbReference type="EMBL" id="JQCL01000007">
    <property type="protein sequence ID" value="KRO14750.1"/>
    <property type="molecule type" value="Genomic_DNA"/>
</dbReference>
<keyword evidence="1" id="KW-0472">Membrane</keyword>
<feature type="transmembrane region" description="Helical" evidence="1">
    <location>
        <begin position="89"/>
        <end position="109"/>
    </location>
</feature>
<comment type="caution">
    <text evidence="2">The sequence shown here is derived from an EMBL/GenBank/DDBJ whole genome shotgun (WGS) entry which is preliminary data.</text>
</comment>
<evidence type="ECO:0000313" key="2">
    <source>
        <dbReference type="EMBL" id="KRO14750.1"/>
    </source>
</evidence>
<reference evidence="2 3" key="1">
    <citation type="journal article" date="2015" name="Genome Announc.">
        <title>Expanding the biotechnology potential of lactobacilli through comparative genomics of 213 strains and associated genera.</title>
        <authorList>
            <person name="Sun Z."/>
            <person name="Harris H.M."/>
            <person name="McCann A."/>
            <person name="Guo C."/>
            <person name="Argimon S."/>
            <person name="Zhang W."/>
            <person name="Yang X."/>
            <person name="Jeffery I.B."/>
            <person name="Cooney J.C."/>
            <person name="Kagawa T.F."/>
            <person name="Liu W."/>
            <person name="Song Y."/>
            <person name="Salvetti E."/>
            <person name="Wrobel A."/>
            <person name="Rasinkangas P."/>
            <person name="Parkhill J."/>
            <person name="Rea M.C."/>
            <person name="O'Sullivan O."/>
            <person name="Ritari J."/>
            <person name="Douillard F.P."/>
            <person name="Paul Ross R."/>
            <person name="Yang R."/>
            <person name="Briner A.E."/>
            <person name="Felis G.E."/>
            <person name="de Vos W.M."/>
            <person name="Barrangou R."/>
            <person name="Klaenhammer T.R."/>
            <person name="Caufield P.W."/>
            <person name="Cui Y."/>
            <person name="Zhang H."/>
            <person name="O'Toole P.W."/>
        </authorList>
    </citation>
    <scope>NUCLEOTIDE SEQUENCE [LARGE SCALE GENOMIC DNA]</scope>
    <source>
        <strain evidence="2 3">LMG 26013</strain>
    </source>
</reference>
<organism evidence="2 3">
    <name type="scientific">Lactiplantibacillus xiangfangensis</name>
    <dbReference type="NCBI Taxonomy" id="942150"/>
    <lineage>
        <taxon>Bacteria</taxon>
        <taxon>Bacillati</taxon>
        <taxon>Bacillota</taxon>
        <taxon>Bacilli</taxon>
        <taxon>Lactobacillales</taxon>
        <taxon>Lactobacillaceae</taxon>
        <taxon>Lactiplantibacillus</taxon>
    </lineage>
</organism>
<name>A0A0R2MLX5_9LACO</name>
<dbReference type="OrthoDB" id="2294250at2"/>
<keyword evidence="1" id="KW-0812">Transmembrane</keyword>
<dbReference type="PATRIC" id="fig|942150.3.peg.440"/>
<dbReference type="STRING" id="942150.IV64_GL000429"/>
<keyword evidence="3" id="KW-1185">Reference proteome</keyword>
<protein>
    <submittedName>
        <fullName evidence="2">Uncharacterized protein</fullName>
    </submittedName>
</protein>